<name>A0ABW2G8X7_9ACTN</name>
<evidence type="ECO:0000313" key="3">
    <source>
        <dbReference type="EMBL" id="MFC7217237.1"/>
    </source>
</evidence>
<feature type="compositionally biased region" description="Basic residues" evidence="1">
    <location>
        <begin position="1"/>
        <end position="11"/>
    </location>
</feature>
<feature type="compositionally biased region" description="Low complexity" evidence="1">
    <location>
        <begin position="291"/>
        <end position="301"/>
    </location>
</feature>
<feature type="region of interest" description="Disordered" evidence="1">
    <location>
        <begin position="275"/>
        <end position="301"/>
    </location>
</feature>
<feature type="region of interest" description="Disordered" evidence="1">
    <location>
        <begin position="1"/>
        <end position="37"/>
    </location>
</feature>
<dbReference type="EMBL" id="JBHSZO010000004">
    <property type="protein sequence ID" value="MFC7217237.1"/>
    <property type="molecule type" value="Genomic_DNA"/>
</dbReference>
<proteinExistence type="predicted"/>
<feature type="transmembrane region" description="Helical" evidence="2">
    <location>
        <begin position="41"/>
        <end position="60"/>
    </location>
</feature>
<dbReference type="Proteomes" id="UP001596413">
    <property type="component" value="Unassembled WGS sequence"/>
</dbReference>
<sequence length="559" mass="58097">MSRPAAGRRTRIPGARTPGTRVPARPHGALRGPRGDRGATATEYLGTIVLVAVLIAALTGSELGTRIYASIRALVCQVAGGDCTVAEEVAKTTDATFEPASCDTHVTAATEGGKAEVSFLRFGVEAGLEYGFEQTVTQTKEDKDGDGKPDTKVTLTFTDTGSLGGTVGLKKPGVEIGKAKATPELEIGAGVSLSAGDSWTFDSPEQADEFRADLKRYKNLQRMTDVPGVNVVTEVGSWFGKGPEAEEDRLRAKLEKALGGKTSSTYKVSGNINGKAGIQFGPKGKPEPEEGAPAADPEPGGYFTVEGGIKGKVSEDVAFTQNHKTGEQSFTWTAKLEGSLYGKAEAGVKVPNTVDVGVGANGELTGSRAGAFTLKQDKDGNIIGLTMTQTVETGANGDVSGKVQVGNGKDSEDEDRRGGKEKAKEKAGSTDIEVVTTTVSFKPGELSGAEANKLRALLFVGGGPGGAFTYMFQNPAVTKDPGPGDPLGHLLFEKGVTSRSTYSNVSTSDETGLGVDVGVAGIGGYYTTSGQEKNLEKTEFLGAPRNGERAYVPSSYCAK</sequence>
<feature type="compositionally biased region" description="Basic and acidic residues" evidence="1">
    <location>
        <begin position="414"/>
        <end position="428"/>
    </location>
</feature>
<evidence type="ECO:0000313" key="4">
    <source>
        <dbReference type="Proteomes" id="UP001596413"/>
    </source>
</evidence>
<keyword evidence="2" id="KW-1133">Transmembrane helix</keyword>
<keyword evidence="2" id="KW-0812">Transmembrane</keyword>
<comment type="caution">
    <text evidence="3">The sequence shown here is derived from an EMBL/GenBank/DDBJ whole genome shotgun (WGS) entry which is preliminary data.</text>
</comment>
<reference evidence="4" key="1">
    <citation type="journal article" date="2019" name="Int. J. Syst. Evol. Microbiol.">
        <title>The Global Catalogue of Microorganisms (GCM) 10K type strain sequencing project: providing services to taxonomists for standard genome sequencing and annotation.</title>
        <authorList>
            <consortium name="The Broad Institute Genomics Platform"/>
            <consortium name="The Broad Institute Genome Sequencing Center for Infectious Disease"/>
            <person name="Wu L."/>
            <person name="Ma J."/>
        </authorList>
    </citation>
    <scope>NUCLEOTIDE SEQUENCE [LARGE SCALE GENOMIC DNA]</scope>
    <source>
        <strain evidence="4">CGMCC 1.13681</strain>
    </source>
</reference>
<accession>A0ABW2G8X7</accession>
<feature type="region of interest" description="Disordered" evidence="1">
    <location>
        <begin position="394"/>
        <end position="429"/>
    </location>
</feature>
<evidence type="ECO:0000256" key="2">
    <source>
        <dbReference type="SAM" id="Phobius"/>
    </source>
</evidence>
<dbReference type="RefSeq" id="WP_386411772.1">
    <property type="nucleotide sequence ID" value="NZ_JBHSZO010000004.1"/>
</dbReference>
<keyword evidence="4" id="KW-1185">Reference proteome</keyword>
<keyword evidence="2" id="KW-0472">Membrane</keyword>
<gene>
    <name evidence="3" type="ORF">ACFQLX_03480</name>
</gene>
<evidence type="ECO:0000256" key="1">
    <source>
        <dbReference type="SAM" id="MobiDB-lite"/>
    </source>
</evidence>
<protein>
    <submittedName>
        <fullName evidence="3">Uncharacterized protein</fullName>
    </submittedName>
</protein>
<organism evidence="3 4">
    <name type="scientific">Streptomyces polyrhachis</name>
    <dbReference type="NCBI Taxonomy" id="1282885"/>
    <lineage>
        <taxon>Bacteria</taxon>
        <taxon>Bacillati</taxon>
        <taxon>Actinomycetota</taxon>
        <taxon>Actinomycetes</taxon>
        <taxon>Kitasatosporales</taxon>
        <taxon>Streptomycetaceae</taxon>
        <taxon>Streptomyces</taxon>
    </lineage>
</organism>